<protein>
    <submittedName>
        <fullName evidence="1">Type VI secretion system protein ImpH</fullName>
    </submittedName>
</protein>
<dbReference type="EMBL" id="FQXC01000001">
    <property type="protein sequence ID" value="SHH01266.1"/>
    <property type="molecule type" value="Genomic_DNA"/>
</dbReference>
<dbReference type="InterPro" id="IPR010732">
    <property type="entry name" value="T6SS_TssG-like"/>
</dbReference>
<dbReference type="PANTHER" id="PTHR35564:SF4">
    <property type="entry name" value="CYTOPLASMIC PROTEIN"/>
    <property type="match status" value="1"/>
</dbReference>
<name>A0A1M5PHJ1_9RHOB</name>
<dbReference type="STRING" id="996342.SAMN05443551_1303"/>
<dbReference type="PANTHER" id="PTHR35564">
    <property type="match status" value="1"/>
</dbReference>
<keyword evidence="2" id="KW-1185">Reference proteome</keyword>
<dbReference type="NCBIfam" id="TIGR03347">
    <property type="entry name" value="VI_chp_1"/>
    <property type="match status" value="1"/>
</dbReference>
<dbReference type="OrthoDB" id="1523296at2"/>
<evidence type="ECO:0000313" key="1">
    <source>
        <dbReference type="EMBL" id="SHH01266.1"/>
    </source>
</evidence>
<evidence type="ECO:0000313" key="2">
    <source>
        <dbReference type="Proteomes" id="UP000184221"/>
    </source>
</evidence>
<dbReference type="Proteomes" id="UP000184221">
    <property type="component" value="Unassembled WGS sequence"/>
</dbReference>
<organism evidence="1 2">
    <name type="scientific">Marivita hallyeonensis</name>
    <dbReference type="NCBI Taxonomy" id="996342"/>
    <lineage>
        <taxon>Bacteria</taxon>
        <taxon>Pseudomonadati</taxon>
        <taxon>Pseudomonadota</taxon>
        <taxon>Alphaproteobacteria</taxon>
        <taxon>Rhodobacterales</taxon>
        <taxon>Roseobacteraceae</taxon>
        <taxon>Marivita</taxon>
    </lineage>
</organism>
<dbReference type="AlphaFoldDB" id="A0A1M5PHJ1"/>
<dbReference type="Pfam" id="PF06996">
    <property type="entry name" value="T6SS_TssG"/>
    <property type="match status" value="1"/>
</dbReference>
<proteinExistence type="predicted"/>
<accession>A0A1M5PHJ1</accession>
<sequence>MGTQNGDEPRDLTHLERLIREAESYHIFFALRVLEAQLPDCPKFGEARRPRQDKVRFGQEPTLGFPPSTIAAYVPKKADVPPKLVNYFFGLFGSNGPLPLHLTEYARSRKFNYSDPTFTAFADMLMHRPMTLMYRAWVRGQPTAAFDRGDNSETENKIAALSGFLGNHLRSRDEMPDLAKRHFAGMLSAAPKNAESLVAILNGFFGAKVELEEFIGDWLYLEPDDRWMLGSGGGLGSTTCIGERVWSNAAKFRLRIGPLSLEDYKRFLPGTPALRRLRAIVRNFIGDQFEWDLNLVIKGDEVPQAKLGASTQLGLTSWIGSDAHPPEVNDLYLSPMSQKASGEALAA</sequence>
<dbReference type="RefSeq" id="WP_072776611.1">
    <property type="nucleotide sequence ID" value="NZ_FQXC01000001.1"/>
</dbReference>
<gene>
    <name evidence="1" type="ORF">SAMN05443551_1303</name>
</gene>
<reference evidence="1 2" key="1">
    <citation type="submission" date="2016-11" db="EMBL/GenBank/DDBJ databases">
        <authorList>
            <person name="Jaros S."/>
            <person name="Januszkiewicz K."/>
            <person name="Wedrychowicz H."/>
        </authorList>
    </citation>
    <scope>NUCLEOTIDE SEQUENCE [LARGE SCALE GENOMIC DNA]</scope>
    <source>
        <strain evidence="1 2">DSM 29431</strain>
    </source>
</reference>